<dbReference type="Pfam" id="PF03556">
    <property type="entry name" value="Cullin_binding"/>
    <property type="match status" value="1"/>
</dbReference>
<comment type="function">
    <text evidence="5">Neddylation of cullins play an essential role in the regulation of SCF-type complexes activity.</text>
</comment>
<feature type="domain" description="DCUN1" evidence="7">
    <location>
        <begin position="92"/>
        <end position="280"/>
    </location>
</feature>
<dbReference type="CDD" id="cd14350">
    <property type="entry name" value="UBA_DCNL"/>
    <property type="match status" value="1"/>
</dbReference>
<sequence>MRSTKEKESYVAFLTLTQTDDDTAFRCLASHNWNLQSALEYYFLQVSSYNSASSSSSSSSSSASNTHNSNTSFQNLHSNHSSSSSKAMLASIDKKKIDALYARYREPSEPLKIGMDGVVRLLEDLQLDPGSRLVLLLAWKLRAAQQCEFSKEEFTNGMICLGCDSIDKLKHKLPSLEKEILDPTVFKDFYQFTFNYAKNSRQKGLDLDLALAYWNIVLEGRFKFLDIWSKFLKENHKRSIPKDTWNLLLDFATTVNEDLTNYDEEGAWPVLIDDFVEYARPLISQTI</sequence>
<dbReference type="InterPro" id="IPR005176">
    <property type="entry name" value="PONY_dom"/>
</dbReference>
<organism evidence="8">
    <name type="scientific">Caligus rogercresseyi</name>
    <name type="common">Sea louse</name>
    <dbReference type="NCBI Taxonomy" id="217165"/>
    <lineage>
        <taxon>Eukaryota</taxon>
        <taxon>Metazoa</taxon>
        <taxon>Ecdysozoa</taxon>
        <taxon>Arthropoda</taxon>
        <taxon>Crustacea</taxon>
        <taxon>Multicrustacea</taxon>
        <taxon>Hexanauplia</taxon>
        <taxon>Copepoda</taxon>
        <taxon>Siphonostomatoida</taxon>
        <taxon>Caligidae</taxon>
        <taxon>Caligus</taxon>
    </lineage>
</organism>
<dbReference type="GO" id="GO:0031624">
    <property type="term" value="F:ubiquitin conjugating enzyme binding"/>
    <property type="evidence" value="ECO:0007669"/>
    <property type="project" value="TreeGrafter"/>
</dbReference>
<dbReference type="GO" id="GO:0032182">
    <property type="term" value="F:ubiquitin-like protein binding"/>
    <property type="evidence" value="ECO:0007669"/>
    <property type="project" value="TreeGrafter"/>
</dbReference>
<evidence type="ECO:0000259" key="7">
    <source>
        <dbReference type="PROSITE" id="PS51229"/>
    </source>
</evidence>
<dbReference type="Gene3D" id="1.10.238.200">
    <property type="entry name" value="Cullin, PONY binding domain"/>
    <property type="match status" value="1"/>
</dbReference>
<dbReference type="GO" id="GO:0000151">
    <property type="term" value="C:ubiquitin ligase complex"/>
    <property type="evidence" value="ECO:0007669"/>
    <property type="project" value="TreeGrafter"/>
</dbReference>
<evidence type="ECO:0000256" key="3">
    <source>
        <dbReference type="ARBA" id="ARBA00023242"/>
    </source>
</evidence>
<dbReference type="Gene3D" id="1.10.8.10">
    <property type="entry name" value="DNA helicase RuvA subunit, C-terminal domain"/>
    <property type="match status" value="1"/>
</dbReference>
<accession>C1BQG1</accession>
<evidence type="ECO:0000256" key="4">
    <source>
        <dbReference type="ARBA" id="ARBA00059219"/>
    </source>
</evidence>
<dbReference type="FunFam" id="1.10.238.10:FF:000030">
    <property type="entry name" value="DCN1-like protein"/>
    <property type="match status" value="1"/>
</dbReference>
<keyword evidence="2" id="KW-0833">Ubl conjugation pathway</keyword>
<dbReference type="InterPro" id="IPR014764">
    <property type="entry name" value="DCN-prot"/>
</dbReference>
<dbReference type="EMBL" id="BT076840">
    <property type="protein sequence ID" value="ACO11264.1"/>
    <property type="molecule type" value="mRNA"/>
</dbReference>
<feature type="region of interest" description="Disordered" evidence="6">
    <location>
        <begin position="55"/>
        <end position="80"/>
    </location>
</feature>
<dbReference type="GO" id="GO:2000436">
    <property type="term" value="P:positive regulation of protein neddylation"/>
    <property type="evidence" value="ECO:0007669"/>
    <property type="project" value="UniProtKB-ARBA"/>
</dbReference>
<dbReference type="Gene3D" id="1.10.238.10">
    <property type="entry name" value="EF-hand"/>
    <property type="match status" value="1"/>
</dbReference>
<dbReference type="InterPro" id="IPR042460">
    <property type="entry name" value="DCN1-like_PONY"/>
</dbReference>
<proteinExistence type="evidence at transcript level"/>
<comment type="subcellular location">
    <subcellularLocation>
        <location evidence="1">Nucleus</location>
    </subcellularLocation>
</comment>
<evidence type="ECO:0000256" key="6">
    <source>
        <dbReference type="SAM" id="MobiDB-lite"/>
    </source>
</evidence>
<evidence type="ECO:0000256" key="1">
    <source>
        <dbReference type="ARBA" id="ARBA00004123"/>
    </source>
</evidence>
<evidence type="ECO:0000256" key="2">
    <source>
        <dbReference type="ARBA" id="ARBA00022786"/>
    </source>
</evidence>
<dbReference type="AlphaFoldDB" id="C1BQG1"/>
<dbReference type="Pfam" id="PF14555">
    <property type="entry name" value="UBA_4"/>
    <property type="match status" value="1"/>
</dbReference>
<comment type="function">
    <text evidence="4">Promotes neddylation of cullin components of SCF-type E3 ubiquitin ligase complexes and thus regulates SCF-type complex activity. Function promotes cell proliferation.</text>
</comment>
<dbReference type="GO" id="GO:0045116">
    <property type="term" value="P:protein neddylation"/>
    <property type="evidence" value="ECO:0007669"/>
    <property type="project" value="TreeGrafter"/>
</dbReference>
<keyword evidence="3" id="KW-0539">Nucleus</keyword>
<dbReference type="GO" id="GO:0097602">
    <property type="term" value="F:cullin family protein binding"/>
    <property type="evidence" value="ECO:0007669"/>
    <property type="project" value="TreeGrafter"/>
</dbReference>
<name>C1BQG1_CALRO</name>
<protein>
    <recommendedName>
        <fullName evidence="5">Defective in cullin neddylation protein</fullName>
    </recommendedName>
</protein>
<evidence type="ECO:0000313" key="8">
    <source>
        <dbReference type="EMBL" id="ACO11264.1"/>
    </source>
</evidence>
<dbReference type="SUPFAM" id="SSF46934">
    <property type="entry name" value="UBA-like"/>
    <property type="match status" value="1"/>
</dbReference>
<dbReference type="InterPro" id="IPR009060">
    <property type="entry name" value="UBA-like_sf"/>
</dbReference>
<gene>
    <name evidence="8" type="primary">DCNL1</name>
</gene>
<dbReference type="PANTHER" id="PTHR12281">
    <property type="entry name" value="RP42 RELATED"/>
    <property type="match status" value="1"/>
</dbReference>
<reference evidence="8" key="1">
    <citation type="submission" date="2009-03" db="EMBL/GenBank/DDBJ databases">
        <title>Caligus rogercresseyi ESTs and full-length cDNAs.</title>
        <authorList>
            <person name="Yasuike M."/>
            <person name="von Schalburg K."/>
            <person name="Cooper G."/>
            <person name="Leong J."/>
            <person name="Jones S.R.M."/>
            <person name="Koop B.F."/>
        </authorList>
    </citation>
    <scope>NUCLEOTIDE SEQUENCE</scope>
    <source>
        <tissue evidence="8">Whole tissue</tissue>
    </source>
</reference>
<dbReference type="PROSITE" id="PS51229">
    <property type="entry name" value="DCUN1"/>
    <property type="match status" value="1"/>
</dbReference>
<dbReference type="FunFam" id="1.10.238.200:FF:000001">
    <property type="entry name" value="DCN1-like protein"/>
    <property type="match status" value="1"/>
</dbReference>
<evidence type="ECO:0000256" key="5">
    <source>
        <dbReference type="RuleBase" id="RU410713"/>
    </source>
</evidence>
<dbReference type="PANTHER" id="PTHR12281:SF32">
    <property type="entry name" value="DCN1-LIKE PROTEIN"/>
    <property type="match status" value="1"/>
</dbReference>
<dbReference type="GO" id="GO:0005634">
    <property type="term" value="C:nucleus"/>
    <property type="evidence" value="ECO:0007669"/>
    <property type="project" value="UniProtKB-SubCell"/>
</dbReference>